<feature type="region of interest" description="Disordered" evidence="1">
    <location>
        <begin position="221"/>
        <end position="244"/>
    </location>
</feature>
<name>A0A1A9B3U4_9ACTN</name>
<feature type="region of interest" description="Disordered" evidence="1">
    <location>
        <begin position="369"/>
        <end position="396"/>
    </location>
</feature>
<proteinExistence type="predicted"/>
<evidence type="ECO:0000313" key="2">
    <source>
        <dbReference type="EMBL" id="SBT63699.1"/>
    </source>
</evidence>
<evidence type="ECO:0000256" key="1">
    <source>
        <dbReference type="SAM" id="MobiDB-lite"/>
    </source>
</evidence>
<dbReference type="STRING" id="946078.GA0070622_0657"/>
<dbReference type="AlphaFoldDB" id="A0A1A9B3U4"/>
<organism evidence="2 3">
    <name type="scientific">Micromonospora sediminicola</name>
    <dbReference type="NCBI Taxonomy" id="946078"/>
    <lineage>
        <taxon>Bacteria</taxon>
        <taxon>Bacillati</taxon>
        <taxon>Actinomycetota</taxon>
        <taxon>Actinomycetes</taxon>
        <taxon>Micromonosporales</taxon>
        <taxon>Micromonosporaceae</taxon>
        <taxon>Micromonospora</taxon>
    </lineage>
</organism>
<keyword evidence="3" id="KW-1185">Reference proteome</keyword>
<dbReference type="Proteomes" id="UP000199558">
    <property type="component" value="Unassembled WGS sequence"/>
</dbReference>
<gene>
    <name evidence="2" type="ORF">GA0070622_0657</name>
</gene>
<dbReference type="NCBIfam" id="NF040588">
    <property type="entry name" value="FxsC_Nterm"/>
    <property type="match status" value="1"/>
</dbReference>
<protein>
    <recommendedName>
        <fullName evidence="4">FxsC C-terminal domain-containing protein</fullName>
    </recommendedName>
</protein>
<feature type="region of interest" description="Disordered" evidence="1">
    <location>
        <begin position="185"/>
        <end position="204"/>
    </location>
</feature>
<sequence>MSPERPVLAGARYFFLSYVPPPTHSDRTLGDHWVRRFYHDLNLAIDGRPGARLRRRGFADFTVRLSEDRAEQKRVALAEAEVFVPLYSPDYLNRDDSRREREWFRQRLLRAGRPADGDNILPVLWTPSPAAVHATDQARALAMAADVEAYAANGMSALCRLQIFQRDYQEVLGRLAQHIVDTAEQTPLQPAEPPTGPTDVPSSPTSEVPFLAVVIAPGQPPGASRLNGRPDTHAGRWRPFRDRPPVVDDVTDAVQRLRMPIDVQDFAPDEGLFRGCPGVLMVDPRVVETPDGTEAVRAAVDCLHSWVGVVVLIDDPAPGRRSHSTVLLDRAVAMFPPAARPLAVTTYDDWRAGVHGLVDRMRRRYLDARPAYPPPGRPISKPRLWENPPPDEGVEP</sequence>
<dbReference type="InterPro" id="IPR035897">
    <property type="entry name" value="Toll_tir_struct_dom_sf"/>
</dbReference>
<feature type="compositionally biased region" description="Basic and acidic residues" evidence="1">
    <location>
        <begin position="228"/>
        <end position="244"/>
    </location>
</feature>
<dbReference type="InterPro" id="IPR047603">
    <property type="entry name" value="FxsC_N"/>
</dbReference>
<dbReference type="RefSeq" id="WP_091568297.1">
    <property type="nucleotide sequence ID" value="NZ_FLRH01000003.1"/>
</dbReference>
<evidence type="ECO:0008006" key="4">
    <source>
        <dbReference type="Google" id="ProtNLM"/>
    </source>
</evidence>
<dbReference type="EMBL" id="FLRH01000003">
    <property type="protein sequence ID" value="SBT63699.1"/>
    <property type="molecule type" value="Genomic_DNA"/>
</dbReference>
<dbReference type="OrthoDB" id="9150238at2"/>
<accession>A0A1A9B3U4</accession>
<evidence type="ECO:0000313" key="3">
    <source>
        <dbReference type="Proteomes" id="UP000199558"/>
    </source>
</evidence>
<feature type="compositionally biased region" description="Pro residues" evidence="1">
    <location>
        <begin position="387"/>
        <end position="396"/>
    </location>
</feature>
<dbReference type="Gene3D" id="3.40.50.10140">
    <property type="entry name" value="Toll/interleukin-1 receptor homology (TIR) domain"/>
    <property type="match status" value="1"/>
</dbReference>
<reference evidence="3" key="1">
    <citation type="submission" date="2016-06" db="EMBL/GenBank/DDBJ databases">
        <authorList>
            <person name="Varghese N."/>
            <person name="Submissions Spin"/>
        </authorList>
    </citation>
    <scope>NUCLEOTIDE SEQUENCE [LARGE SCALE GENOMIC DNA]</scope>
    <source>
        <strain evidence="3">DSM 45794</strain>
    </source>
</reference>